<evidence type="ECO:0000256" key="9">
    <source>
        <dbReference type="ARBA" id="ARBA00023145"/>
    </source>
</evidence>
<comment type="caution">
    <text evidence="16">The sequence shown here is derived from an EMBL/GenBank/DDBJ whole genome shotgun (WGS) entry which is preliminary data.</text>
</comment>
<dbReference type="Gene3D" id="3.10.170.10">
    <property type="match status" value="1"/>
</dbReference>
<dbReference type="Gene3D" id="3.10.450.40">
    <property type="match status" value="1"/>
</dbReference>
<evidence type="ECO:0000313" key="16">
    <source>
        <dbReference type="EMBL" id="PMN87451.1"/>
    </source>
</evidence>
<keyword evidence="4" id="KW-0479">Metal-binding</keyword>
<dbReference type="PANTHER" id="PTHR33794:SF1">
    <property type="entry name" value="BACILLOLYSIN"/>
    <property type="match status" value="1"/>
</dbReference>
<feature type="domain" description="Peptidase M4 C-terminal" evidence="12">
    <location>
        <begin position="364"/>
        <end position="508"/>
    </location>
</feature>
<feature type="domain" description="Peptidase M4" evidence="11">
    <location>
        <begin position="219"/>
        <end position="361"/>
    </location>
</feature>
<dbReference type="InterPro" id="IPR011096">
    <property type="entry name" value="FTP_domain"/>
</dbReference>
<dbReference type="SUPFAM" id="SSF55486">
    <property type="entry name" value="Metalloproteases ('zincins'), catalytic domain"/>
    <property type="match status" value="1"/>
</dbReference>
<dbReference type="GO" id="GO:0006508">
    <property type="term" value="P:proteolysis"/>
    <property type="evidence" value="ECO:0007669"/>
    <property type="project" value="UniProtKB-KW"/>
</dbReference>
<keyword evidence="7" id="KW-0862">Zinc</keyword>
<evidence type="ECO:0000256" key="1">
    <source>
        <dbReference type="ARBA" id="ARBA00001947"/>
    </source>
</evidence>
<keyword evidence="6" id="KW-0378">Hydrolase</keyword>
<dbReference type="Proteomes" id="UP000235387">
    <property type="component" value="Unassembled WGS sequence"/>
</dbReference>
<dbReference type="InterPro" id="IPR013856">
    <property type="entry name" value="Peptidase_M4_domain"/>
</dbReference>
<comment type="cofactor">
    <cofactor evidence="1">
        <name>Zn(2+)</name>
        <dbReference type="ChEBI" id="CHEBI:29105"/>
    </cofactor>
</comment>
<dbReference type="PANTHER" id="PTHR33794">
    <property type="entry name" value="BACILLOLYSIN"/>
    <property type="match status" value="1"/>
</dbReference>
<evidence type="ECO:0000256" key="2">
    <source>
        <dbReference type="ARBA" id="ARBA00009388"/>
    </source>
</evidence>
<dbReference type="AlphaFoldDB" id="A0A2N7L3G6"/>
<gene>
    <name evidence="16" type="ORF">BCT23_08830</name>
</gene>
<keyword evidence="3 16" id="KW-0645">Protease</keyword>
<dbReference type="InterPro" id="IPR007280">
    <property type="entry name" value="Peptidase_C_arc/bac"/>
</dbReference>
<feature type="domain" description="Peptidase C-terminal archaeal/bacterial" evidence="14">
    <location>
        <begin position="782"/>
        <end position="841"/>
    </location>
</feature>
<keyword evidence="8" id="KW-0482">Metalloprotease</keyword>
<protein>
    <submittedName>
        <fullName evidence="16">Vibriolysin, extracellular zinc protease</fullName>
    </submittedName>
</protein>
<comment type="similarity">
    <text evidence="2">Belongs to the peptidase M4 family.</text>
</comment>
<feature type="domain" description="FTP" evidence="15">
    <location>
        <begin position="67"/>
        <end position="108"/>
    </location>
</feature>
<dbReference type="Gene3D" id="1.10.390.10">
    <property type="entry name" value="Neutral Protease Domain 2"/>
    <property type="match status" value="1"/>
</dbReference>
<dbReference type="EMBL" id="MDAL01000071">
    <property type="protein sequence ID" value="PMN87451.1"/>
    <property type="molecule type" value="Genomic_DNA"/>
</dbReference>
<evidence type="ECO:0000256" key="8">
    <source>
        <dbReference type="ARBA" id="ARBA00023049"/>
    </source>
</evidence>
<sequence length="894" mass="95562">MWFISGKGAVMKRKWKIISGLIPTVLLSTAASGAVVESVSDVSVLSGEVPVAAARFSSQQSLTGIYPKETITLPNGKVKVRHQQYYQGIPVRKGRVVTTNESGSHKQARGNRVVGLSAELPSVTPSMSHQRALQQLKNQYLLGVPAATIVEPENEESELFVWLDDGIPRLVYEVSFFIPSSKPSRPHAYIDAKSGEILKMWEGLAHVEAKGQGPGGNEKTGQYYFGTDYDGFAITKLGTTCTLENSKVKTVNLNHGSSGSTAFSYTCNDDNNINTVKSINGAYSPMNDAHYFGGLVFEMFNDWLGLSPLTGQLVMRVHYGNNYENAFWNGSSMTFGDGYSRFYPLVDINVSAHEVSHGFTDQNSDLIYSNMSGGINEAFSDIAGEAAEYYWKGSVDWKVGAVIYKGFGALRYFETPSDDGRSINHANQYYDGMDVHYSSGVFNRAFYLLANTDGWDIKTAFTAFAMANKIYWEADSTFDEGACGVVNAANDLDYNTTDVVNAFNAVGVFACLATTSLEDEVPVSNLSGGAGEESYFTFSLPLNTESTSVTLSGGTGNADLYVKYNALPTESDYDCVSKTSDNNEYCDVSFQGSGEYNALVVGQTAYSGASIVMDTTELPPQELVIGSSVTNLSGARSDTLFYRFVIPEDGSNLRVRISGGSGDADLYLNKGSSPSQSDYDCRPYYYGNNESCAASGVAGDEFYVMLHGYSAYSGVTLSLSVDTPTQPPEERADPIDPSLPVSNIEGQEGDAIYYSFTVGSAGILSANAGAGSKNAPSASTYSGGGVTITMSGGLGDANLYVRGGSAPTTSAYDCRSTSTSNQESCSLTNMSSGTYYVMIYGATAFEGATLSMAESSSPSASSDGGGGGGHALWLLAFMLLSGALRTHQRSYDAH</sequence>
<dbReference type="InterPro" id="IPR001570">
    <property type="entry name" value="Peptidase_M4_C_domain"/>
</dbReference>
<dbReference type="InterPro" id="IPR023612">
    <property type="entry name" value="Peptidase_M4"/>
</dbReference>
<feature type="domain" description="PepSY" evidence="13">
    <location>
        <begin position="157"/>
        <end position="201"/>
    </location>
</feature>
<dbReference type="Gene3D" id="3.10.450.490">
    <property type="match status" value="1"/>
</dbReference>
<dbReference type="GO" id="GO:0046872">
    <property type="term" value="F:metal ion binding"/>
    <property type="evidence" value="ECO:0007669"/>
    <property type="project" value="UniProtKB-KW"/>
</dbReference>
<feature type="active site" description="Proton donor" evidence="10">
    <location>
        <position position="436"/>
    </location>
</feature>
<evidence type="ECO:0000256" key="5">
    <source>
        <dbReference type="ARBA" id="ARBA00022729"/>
    </source>
</evidence>
<evidence type="ECO:0000259" key="14">
    <source>
        <dbReference type="Pfam" id="PF04151"/>
    </source>
</evidence>
<dbReference type="Pfam" id="PF01447">
    <property type="entry name" value="Peptidase_M4"/>
    <property type="match status" value="1"/>
</dbReference>
<evidence type="ECO:0000259" key="12">
    <source>
        <dbReference type="Pfam" id="PF02868"/>
    </source>
</evidence>
<dbReference type="InterPro" id="IPR050728">
    <property type="entry name" value="Zinc_Metalloprotease_M4"/>
</dbReference>
<evidence type="ECO:0000256" key="10">
    <source>
        <dbReference type="PIRSR" id="PIRSR623612-1"/>
    </source>
</evidence>
<evidence type="ECO:0000259" key="11">
    <source>
        <dbReference type="Pfam" id="PF01447"/>
    </source>
</evidence>
<dbReference type="Pfam" id="PF03413">
    <property type="entry name" value="PepSY"/>
    <property type="match status" value="1"/>
</dbReference>
<proteinExistence type="inferred from homology"/>
<feature type="domain" description="Peptidase C-terminal archaeal/bacterial" evidence="14">
    <location>
        <begin position="535"/>
        <end position="600"/>
    </location>
</feature>
<feature type="active site" evidence="10">
    <location>
        <position position="354"/>
    </location>
</feature>
<evidence type="ECO:0000256" key="7">
    <source>
        <dbReference type="ARBA" id="ARBA00022833"/>
    </source>
</evidence>
<reference evidence="17" key="1">
    <citation type="submission" date="2016-07" db="EMBL/GenBank/DDBJ databases">
        <title>Nontailed viruses are major unrecognized killers of bacteria in the ocean.</title>
        <authorList>
            <person name="Kauffman K."/>
            <person name="Hussain F."/>
            <person name="Yang J."/>
            <person name="Arevalo P."/>
            <person name="Brown J."/>
            <person name="Cutler M."/>
            <person name="Kelly L."/>
            <person name="Polz M.F."/>
        </authorList>
    </citation>
    <scope>NUCLEOTIDE SEQUENCE [LARGE SCALE GENOMIC DNA]</scope>
    <source>
        <strain evidence="17">10N.261.45.A10</strain>
    </source>
</reference>
<dbReference type="PRINTS" id="PR00730">
    <property type="entry name" value="THERMOLYSIN"/>
</dbReference>
<accession>A0A2N7L3G6</accession>
<evidence type="ECO:0000259" key="15">
    <source>
        <dbReference type="Pfam" id="PF07504"/>
    </source>
</evidence>
<evidence type="ECO:0000256" key="6">
    <source>
        <dbReference type="ARBA" id="ARBA00022801"/>
    </source>
</evidence>
<dbReference type="Gene3D" id="2.60.120.380">
    <property type="match status" value="3"/>
</dbReference>
<dbReference type="InterPro" id="IPR025711">
    <property type="entry name" value="PepSY"/>
</dbReference>
<dbReference type="Pfam" id="PF04151">
    <property type="entry name" value="PPC"/>
    <property type="match status" value="3"/>
</dbReference>
<feature type="domain" description="Peptidase C-terminal archaeal/bacterial" evidence="14">
    <location>
        <begin position="638"/>
        <end position="707"/>
    </location>
</feature>
<dbReference type="InterPro" id="IPR027268">
    <property type="entry name" value="Peptidase_M4/M1_CTD_sf"/>
</dbReference>
<evidence type="ECO:0000313" key="17">
    <source>
        <dbReference type="Proteomes" id="UP000235387"/>
    </source>
</evidence>
<dbReference type="Pfam" id="PF07504">
    <property type="entry name" value="FTP"/>
    <property type="match status" value="1"/>
</dbReference>
<keyword evidence="5" id="KW-0732">Signal</keyword>
<organism evidence="16 17">
    <name type="scientific">Enterovibrio norvegicus</name>
    <dbReference type="NCBI Taxonomy" id="188144"/>
    <lineage>
        <taxon>Bacteria</taxon>
        <taxon>Pseudomonadati</taxon>
        <taxon>Pseudomonadota</taxon>
        <taxon>Gammaproteobacteria</taxon>
        <taxon>Vibrionales</taxon>
        <taxon>Vibrionaceae</taxon>
        <taxon>Enterovibrio</taxon>
    </lineage>
</organism>
<keyword evidence="9" id="KW-0865">Zymogen</keyword>
<name>A0A2N7L3G6_9GAMM</name>
<evidence type="ECO:0000259" key="13">
    <source>
        <dbReference type="Pfam" id="PF03413"/>
    </source>
</evidence>
<dbReference type="Pfam" id="PF02868">
    <property type="entry name" value="Peptidase_M4_C"/>
    <property type="match status" value="1"/>
</dbReference>
<dbReference type="CDD" id="cd09597">
    <property type="entry name" value="M4_TLP"/>
    <property type="match status" value="1"/>
</dbReference>
<evidence type="ECO:0000256" key="3">
    <source>
        <dbReference type="ARBA" id="ARBA00022670"/>
    </source>
</evidence>
<evidence type="ECO:0000256" key="4">
    <source>
        <dbReference type="ARBA" id="ARBA00022723"/>
    </source>
</evidence>
<dbReference type="GO" id="GO:0004222">
    <property type="term" value="F:metalloendopeptidase activity"/>
    <property type="evidence" value="ECO:0007669"/>
    <property type="project" value="InterPro"/>
</dbReference>